<reference evidence="2" key="2">
    <citation type="submission" date="2020-01" db="EMBL/GenBank/DDBJ databases">
        <authorList>
            <person name="Campanaro S."/>
        </authorList>
    </citation>
    <scope>NUCLEOTIDE SEQUENCE</scope>
    <source>
        <strain evidence="2">AS06rmzACSIP_7</strain>
    </source>
</reference>
<dbReference type="AlphaFoldDB" id="A0A351TZJ6"/>
<protein>
    <recommendedName>
        <fullName evidence="4">DUF2878 domain-containing protein</fullName>
    </recommendedName>
</protein>
<keyword evidence="1" id="KW-0812">Transmembrane</keyword>
<proteinExistence type="predicted"/>
<reference evidence="2" key="1">
    <citation type="journal article" date="2020" name="Biotechnol. Biofuels">
        <title>New insights from the biogas microbiome by comprehensive genome-resolved metagenomics of nearly 1600 species originating from multiple anaerobic digesters.</title>
        <authorList>
            <person name="Campanaro S."/>
            <person name="Treu L."/>
            <person name="Rodriguez-R L.M."/>
            <person name="Kovalovszki A."/>
            <person name="Ziels R.M."/>
            <person name="Maus I."/>
            <person name="Zhu X."/>
            <person name="Kougias P.G."/>
            <person name="Basile A."/>
            <person name="Luo G."/>
            <person name="Schluter A."/>
            <person name="Konstantinidis K.T."/>
            <person name="Angelidaki I."/>
        </authorList>
    </citation>
    <scope>NUCLEOTIDE SEQUENCE</scope>
    <source>
        <strain evidence="2">AS06rmzACSIP_7</strain>
    </source>
</reference>
<feature type="transmembrane region" description="Helical" evidence="1">
    <location>
        <begin position="74"/>
        <end position="96"/>
    </location>
</feature>
<gene>
    <name evidence="2" type="ORF">GXY80_14985</name>
</gene>
<evidence type="ECO:0000313" key="2">
    <source>
        <dbReference type="EMBL" id="NLW36760.1"/>
    </source>
</evidence>
<dbReference type="Proteomes" id="UP000777265">
    <property type="component" value="Unassembled WGS sequence"/>
</dbReference>
<feature type="transmembrane region" description="Helical" evidence="1">
    <location>
        <begin position="33"/>
        <end position="62"/>
    </location>
</feature>
<keyword evidence="1" id="KW-1133">Transmembrane helix</keyword>
<evidence type="ECO:0000256" key="1">
    <source>
        <dbReference type="SAM" id="Phobius"/>
    </source>
</evidence>
<keyword evidence="1" id="KW-0472">Membrane</keyword>
<sequence>MADGVVGRQSQQAQTMDKAPVESARFSLVRDLFIFWLVIFLAVLCWRNNVVLTVILVLAYWVRYYFWPNREDHVLYVGGALLGPIAEIIATKVGIWHYTLPTFLNIPLWLPFAWGFAAVLIMRIALGFVSRVIPLRGL</sequence>
<accession>A0A351TZJ6</accession>
<feature type="transmembrane region" description="Helical" evidence="1">
    <location>
        <begin position="108"/>
        <end position="129"/>
    </location>
</feature>
<dbReference type="EMBL" id="JAAYEE010000291">
    <property type="protein sequence ID" value="NLW36760.1"/>
    <property type="molecule type" value="Genomic_DNA"/>
</dbReference>
<comment type="caution">
    <text evidence="2">The sequence shown here is derived from an EMBL/GenBank/DDBJ whole genome shotgun (WGS) entry which is preliminary data.</text>
</comment>
<name>A0A351TZJ6_9BACT</name>
<evidence type="ECO:0008006" key="4">
    <source>
        <dbReference type="Google" id="ProtNLM"/>
    </source>
</evidence>
<organism evidence="2 3">
    <name type="scientific">Syntrophorhabdus aromaticivorans</name>
    <dbReference type="NCBI Taxonomy" id="328301"/>
    <lineage>
        <taxon>Bacteria</taxon>
        <taxon>Pseudomonadati</taxon>
        <taxon>Thermodesulfobacteriota</taxon>
        <taxon>Syntrophorhabdia</taxon>
        <taxon>Syntrophorhabdales</taxon>
        <taxon>Syntrophorhabdaceae</taxon>
        <taxon>Syntrophorhabdus</taxon>
    </lineage>
</organism>
<evidence type="ECO:0000313" key="3">
    <source>
        <dbReference type="Proteomes" id="UP000777265"/>
    </source>
</evidence>
<dbReference type="STRING" id="909663.GCA_000512235_01813"/>